<dbReference type="KEGG" id="glt:GlitD10_1901"/>
<dbReference type="STRING" id="1188229.GlitD10_1901"/>
<dbReference type="EMBL" id="CP017675">
    <property type="protein sequence ID" value="APB34227.1"/>
    <property type="molecule type" value="Genomic_DNA"/>
</dbReference>
<dbReference type="AlphaFoldDB" id="A0A1J0AEA4"/>
<evidence type="ECO:0000313" key="1">
    <source>
        <dbReference type="EMBL" id="APB34227.1"/>
    </source>
</evidence>
<gene>
    <name evidence="1" type="ORF">GlitD10_1901</name>
</gene>
<name>A0A1J0AEA4_9CYAN</name>
<proteinExistence type="predicted"/>
<evidence type="ECO:0000313" key="2">
    <source>
        <dbReference type="Proteomes" id="UP000180235"/>
    </source>
</evidence>
<accession>A0A1J0AEA4</accession>
<sequence>MPNLTSVERLTRFYESDKNVFAVLMVAYDIEQTRVEVERVTFVPIEFLGWDCLTIGALGWGQIQIAIAKHVKVDIITWVAGHRPALVFRNLETTTLLYLAITLIR</sequence>
<dbReference type="Proteomes" id="UP000180235">
    <property type="component" value="Chromosome"/>
</dbReference>
<protein>
    <submittedName>
        <fullName evidence="1">Uncharacterized protein</fullName>
    </submittedName>
</protein>
<reference evidence="1 2" key="1">
    <citation type="submission" date="2016-10" db="EMBL/GenBank/DDBJ databases">
        <title>Description of Gloeomargarita lithophora gen. nov., sp. nov., a thylakoid-bearing basal-branching cyanobacterium with intracellular carbonates, and proposal for Gloeomargaritales ord. nov.</title>
        <authorList>
            <person name="Moreira D."/>
            <person name="Tavera R."/>
            <person name="Benzerara K."/>
            <person name="Skouri-Panet F."/>
            <person name="Couradeau E."/>
            <person name="Gerard E."/>
            <person name="Loussert C."/>
            <person name="Novelo E."/>
            <person name="Zivanovic Y."/>
            <person name="Lopez-Garcia P."/>
        </authorList>
    </citation>
    <scope>NUCLEOTIDE SEQUENCE [LARGE SCALE GENOMIC DNA]</scope>
    <source>
        <strain evidence="1 2">D10</strain>
    </source>
</reference>
<keyword evidence="2" id="KW-1185">Reference proteome</keyword>
<organism evidence="1 2">
    <name type="scientific">Gloeomargarita lithophora Alchichica-D10</name>
    <dbReference type="NCBI Taxonomy" id="1188229"/>
    <lineage>
        <taxon>Bacteria</taxon>
        <taxon>Bacillati</taxon>
        <taxon>Cyanobacteriota</taxon>
        <taxon>Cyanophyceae</taxon>
        <taxon>Gloeomargaritales</taxon>
        <taxon>Gloeomargaritaceae</taxon>
        <taxon>Gloeomargarita</taxon>
    </lineage>
</organism>